<dbReference type="InterPro" id="IPR012337">
    <property type="entry name" value="RNaseH-like_sf"/>
</dbReference>
<dbReference type="GO" id="GO:0006508">
    <property type="term" value="P:proteolysis"/>
    <property type="evidence" value="ECO:0007669"/>
    <property type="project" value="UniProtKB-KW"/>
</dbReference>
<feature type="domain" description="Retroviral polymerase SH3-like" evidence="8">
    <location>
        <begin position="298"/>
        <end position="358"/>
    </location>
</feature>
<dbReference type="PANTHER" id="PTHR42648">
    <property type="entry name" value="TRANSPOSASE, PUTATIVE-RELATED"/>
    <property type="match status" value="1"/>
</dbReference>
<name>A0A5B6V762_9ROSI</name>
<evidence type="ECO:0000313" key="9">
    <source>
        <dbReference type="EMBL" id="KAA3465059.1"/>
    </source>
</evidence>
<dbReference type="GO" id="GO:0046872">
    <property type="term" value="F:metal ion binding"/>
    <property type="evidence" value="ECO:0007669"/>
    <property type="project" value="UniProtKB-KW"/>
</dbReference>
<comment type="caution">
    <text evidence="9">The sequence shown here is derived from an EMBL/GenBank/DDBJ whole genome shotgun (WGS) entry which is preliminary data.</text>
</comment>
<evidence type="ECO:0000259" key="8">
    <source>
        <dbReference type="Pfam" id="PF25597"/>
    </source>
</evidence>
<dbReference type="InterPro" id="IPR036397">
    <property type="entry name" value="RNaseH_sf"/>
</dbReference>
<feature type="region of interest" description="Disordered" evidence="5">
    <location>
        <begin position="394"/>
        <end position="452"/>
    </location>
</feature>
<keyword evidence="10" id="KW-1185">Reference proteome</keyword>
<dbReference type="Pfam" id="PF07727">
    <property type="entry name" value="RVT_2"/>
    <property type="match status" value="1"/>
</dbReference>
<dbReference type="GO" id="GO:0004190">
    <property type="term" value="F:aspartic-type endopeptidase activity"/>
    <property type="evidence" value="ECO:0007669"/>
    <property type="project" value="UniProtKB-KW"/>
</dbReference>
<sequence length="738" mass="81450">MASNSLSINTWMSTPLPVVSLYSQQNWFAPSIHPHVWSNPFVVNSMPHVSAPGSGPAPSHSQALPQALFTTLETVGDNTWYPDSGASHHLTHSSTSLSDSTPYNGSGKVYMGNGNALPIRSTGQSSLITRSRPLFMKSILFVTGITKNLLYVSKFTKDNKVMFEFLPKQCWVRDLQTNEVLLQGSVHNGLYKLDLSDTSHAADPSSSTHCFAIVASLPLSLCHSRLNGLVERKHRQIVEAGLSMLAHASMPLYYWNDAFSSAVYLINRLPSSSIANVSPYEKLFQTQPNYSFLRVFGCLCFPNLRPYNTHKLQFRSTPCTFLGYSPSHKGYHCQDGNGKVYISRHVTFLESSFRFKTIHTNSHPTTTSSQSSSKLFVMTPTYLPTFTPVHSVLPRPTATSDHSAPSVHLSNTTPPLFNPTSPPTLTTPSTSSIASQPTTHQPPAPPTATQPNSHAMAYLTSAKSNDTPVDIHEAIKSECWQAAVHSELQALLKNNTWSLCSLPTNRRAVGCKRLFKAKKKKLMGLPVVRATTIRVVLSLAVMKGWSLRQTDVNNAFLNSDLTEDIYMEQPPGFEVPSTNGQQLVCKLNKALYGLRQAPRAWFHTLKQYLITRLNFNASKADPSLFIRTSSENVVLLMVYVDDIVITSSSNAEINSIVQQLHSKFTLKDMGQLNFFLGIEVQHTPLRLFLSQKKYVLEILAKTGMEGAAATPIPMVNTPKLTASDGSPPSLMFIYIAVS</sequence>
<feature type="domain" description="Retrovirus-related Pol polyprotein from transposon TNT 1-94-like beta-barrel" evidence="7">
    <location>
        <begin position="80"/>
        <end position="158"/>
    </location>
</feature>
<evidence type="ECO:0000259" key="6">
    <source>
        <dbReference type="Pfam" id="PF07727"/>
    </source>
</evidence>
<keyword evidence="2" id="KW-0479">Metal-binding</keyword>
<feature type="domain" description="Reverse transcriptase Ty1/copia-type" evidence="6">
    <location>
        <begin position="526"/>
        <end position="715"/>
    </location>
</feature>
<dbReference type="InterPro" id="IPR057670">
    <property type="entry name" value="SH3_retrovirus"/>
</dbReference>
<dbReference type="PANTHER" id="PTHR42648:SF26">
    <property type="entry name" value="INTEGRASE CATALYTIC DOMAIN-CONTAINING PROTEIN"/>
    <property type="match status" value="1"/>
</dbReference>
<evidence type="ECO:0000256" key="5">
    <source>
        <dbReference type="SAM" id="MobiDB-lite"/>
    </source>
</evidence>
<dbReference type="Pfam" id="PF25597">
    <property type="entry name" value="SH3_retrovirus"/>
    <property type="match status" value="1"/>
</dbReference>
<keyword evidence="1" id="KW-0645">Protease</keyword>
<dbReference type="InterPro" id="IPR054722">
    <property type="entry name" value="PolX-like_BBD"/>
</dbReference>
<dbReference type="Gene3D" id="3.30.420.10">
    <property type="entry name" value="Ribonuclease H-like superfamily/Ribonuclease H"/>
    <property type="match status" value="1"/>
</dbReference>
<evidence type="ECO:0000256" key="3">
    <source>
        <dbReference type="ARBA" id="ARBA00022750"/>
    </source>
</evidence>
<feature type="compositionally biased region" description="Low complexity" evidence="5">
    <location>
        <begin position="423"/>
        <end position="439"/>
    </location>
</feature>
<keyword evidence="3" id="KW-0064">Aspartyl protease</keyword>
<proteinExistence type="predicted"/>
<evidence type="ECO:0000256" key="2">
    <source>
        <dbReference type="ARBA" id="ARBA00022723"/>
    </source>
</evidence>
<evidence type="ECO:0000256" key="4">
    <source>
        <dbReference type="ARBA" id="ARBA00022801"/>
    </source>
</evidence>
<keyword evidence="4" id="KW-0378">Hydrolase</keyword>
<dbReference type="Proteomes" id="UP000325315">
    <property type="component" value="Unassembled WGS sequence"/>
</dbReference>
<gene>
    <name evidence="9" type="ORF">EPI10_000263</name>
</gene>
<evidence type="ECO:0000256" key="1">
    <source>
        <dbReference type="ARBA" id="ARBA00022670"/>
    </source>
</evidence>
<organism evidence="9 10">
    <name type="scientific">Gossypium australe</name>
    <dbReference type="NCBI Taxonomy" id="47621"/>
    <lineage>
        <taxon>Eukaryota</taxon>
        <taxon>Viridiplantae</taxon>
        <taxon>Streptophyta</taxon>
        <taxon>Embryophyta</taxon>
        <taxon>Tracheophyta</taxon>
        <taxon>Spermatophyta</taxon>
        <taxon>Magnoliopsida</taxon>
        <taxon>eudicotyledons</taxon>
        <taxon>Gunneridae</taxon>
        <taxon>Pentapetalae</taxon>
        <taxon>rosids</taxon>
        <taxon>malvids</taxon>
        <taxon>Malvales</taxon>
        <taxon>Malvaceae</taxon>
        <taxon>Malvoideae</taxon>
        <taxon>Gossypium</taxon>
    </lineage>
</organism>
<dbReference type="InterPro" id="IPR013103">
    <property type="entry name" value="RVT_2"/>
</dbReference>
<dbReference type="OrthoDB" id="1938465at2759"/>
<dbReference type="InterPro" id="IPR043502">
    <property type="entry name" value="DNA/RNA_pol_sf"/>
</dbReference>
<dbReference type="SUPFAM" id="SSF56672">
    <property type="entry name" value="DNA/RNA polymerases"/>
    <property type="match status" value="1"/>
</dbReference>
<evidence type="ECO:0000259" key="7">
    <source>
        <dbReference type="Pfam" id="PF22936"/>
    </source>
</evidence>
<evidence type="ECO:0000313" key="10">
    <source>
        <dbReference type="Proteomes" id="UP000325315"/>
    </source>
</evidence>
<dbReference type="SUPFAM" id="SSF53098">
    <property type="entry name" value="Ribonuclease H-like"/>
    <property type="match status" value="1"/>
</dbReference>
<dbReference type="EMBL" id="SMMG02000007">
    <property type="protein sequence ID" value="KAA3465059.1"/>
    <property type="molecule type" value="Genomic_DNA"/>
</dbReference>
<dbReference type="AlphaFoldDB" id="A0A5B6V762"/>
<dbReference type="InterPro" id="IPR039537">
    <property type="entry name" value="Retrotran_Ty1/copia-like"/>
</dbReference>
<accession>A0A5B6V762</accession>
<reference evidence="10" key="1">
    <citation type="journal article" date="2019" name="Plant Biotechnol. J.">
        <title>Genome sequencing of the Australian wild diploid species Gossypium australe highlights disease resistance and delayed gland morphogenesis.</title>
        <authorList>
            <person name="Cai Y."/>
            <person name="Cai X."/>
            <person name="Wang Q."/>
            <person name="Wang P."/>
            <person name="Zhang Y."/>
            <person name="Cai C."/>
            <person name="Xu Y."/>
            <person name="Wang K."/>
            <person name="Zhou Z."/>
            <person name="Wang C."/>
            <person name="Geng S."/>
            <person name="Li B."/>
            <person name="Dong Q."/>
            <person name="Hou Y."/>
            <person name="Wang H."/>
            <person name="Ai P."/>
            <person name="Liu Z."/>
            <person name="Yi F."/>
            <person name="Sun M."/>
            <person name="An G."/>
            <person name="Cheng J."/>
            <person name="Zhang Y."/>
            <person name="Shi Q."/>
            <person name="Xie Y."/>
            <person name="Shi X."/>
            <person name="Chang Y."/>
            <person name="Huang F."/>
            <person name="Chen Y."/>
            <person name="Hong S."/>
            <person name="Mi L."/>
            <person name="Sun Q."/>
            <person name="Zhang L."/>
            <person name="Zhou B."/>
            <person name="Peng R."/>
            <person name="Zhang X."/>
            <person name="Liu F."/>
        </authorList>
    </citation>
    <scope>NUCLEOTIDE SEQUENCE [LARGE SCALE GENOMIC DNA]</scope>
    <source>
        <strain evidence="10">cv. PA1801</strain>
    </source>
</reference>
<dbReference type="GO" id="GO:0003676">
    <property type="term" value="F:nucleic acid binding"/>
    <property type="evidence" value="ECO:0007669"/>
    <property type="project" value="InterPro"/>
</dbReference>
<protein>
    <submittedName>
        <fullName evidence="9">Retrovirus-related Pol polyprotein from transposon TNT 1-94</fullName>
    </submittedName>
</protein>
<dbReference type="Pfam" id="PF22936">
    <property type="entry name" value="Pol_BBD"/>
    <property type="match status" value="1"/>
</dbReference>